<gene>
    <name evidence="1" type="ORF">AUQADHIK_CDS0004</name>
</gene>
<dbReference type="EMBL" id="PP858852">
    <property type="protein sequence ID" value="XBW78029.1"/>
    <property type="molecule type" value="Genomic_DNA"/>
</dbReference>
<evidence type="ECO:0000313" key="1">
    <source>
        <dbReference type="EMBL" id="XBW78029.1"/>
    </source>
</evidence>
<sequence length="92" mass="10516">MHKYILTPELIAKAIISDLNVTLEDYLKDKHSKRIISGGEVSEGYYPEFDGEVFEVIERHFSGTISAEIFSRQNILAVAIYDTDYIFNLAEI</sequence>
<organism evidence="1">
    <name type="scientific">Serratia phage Spe5P4</name>
    <dbReference type="NCBI Taxonomy" id="3159438"/>
    <lineage>
        <taxon>Viruses</taxon>
        <taxon>Duplodnaviria</taxon>
        <taxon>Heunggongvirae</taxon>
        <taxon>Uroviricota</taxon>
        <taxon>Caudoviricetes</taxon>
        <taxon>Lindbergviridae</taxon>
        <taxon>Myosmarvirus</taxon>
    </lineage>
</organism>
<accession>A0AAU7VH46</accession>
<proteinExistence type="predicted"/>
<reference evidence="1" key="1">
    <citation type="submission" date="2024-05" db="EMBL/GenBank/DDBJ databases">
        <authorList>
            <person name="Duan X."/>
        </authorList>
    </citation>
    <scope>NUCLEOTIDE SEQUENCE</scope>
</reference>
<name>A0AAU7VH46_9CAUD</name>
<protein>
    <submittedName>
        <fullName evidence="1">Uncharacterized protein</fullName>
    </submittedName>
</protein>